<name>A0A2N5TD83_9BASI</name>
<comment type="caution">
    <text evidence="1">The sequence shown here is derived from an EMBL/GenBank/DDBJ whole genome shotgun (WGS) entry which is preliminary data.</text>
</comment>
<dbReference type="Proteomes" id="UP000235392">
    <property type="component" value="Unassembled WGS sequence"/>
</dbReference>
<protein>
    <submittedName>
        <fullName evidence="1">Uncharacterized protein</fullName>
    </submittedName>
</protein>
<organism evidence="1 2">
    <name type="scientific">Puccinia coronata f. sp. avenae</name>
    <dbReference type="NCBI Taxonomy" id="200324"/>
    <lineage>
        <taxon>Eukaryota</taxon>
        <taxon>Fungi</taxon>
        <taxon>Dikarya</taxon>
        <taxon>Basidiomycota</taxon>
        <taxon>Pucciniomycotina</taxon>
        <taxon>Pucciniomycetes</taxon>
        <taxon>Pucciniales</taxon>
        <taxon>Pucciniaceae</taxon>
        <taxon>Puccinia</taxon>
    </lineage>
</organism>
<dbReference type="EMBL" id="PGCI01000633">
    <property type="protein sequence ID" value="PLW23442.1"/>
    <property type="molecule type" value="Genomic_DNA"/>
</dbReference>
<proteinExistence type="predicted"/>
<reference evidence="1 2" key="1">
    <citation type="submission" date="2017-11" db="EMBL/GenBank/DDBJ databases">
        <title>De novo assembly and phasing of dikaryotic genomes from two isolates of Puccinia coronata f. sp. avenae, the causal agent of oat crown rust.</title>
        <authorList>
            <person name="Miller M.E."/>
            <person name="Zhang Y."/>
            <person name="Omidvar V."/>
            <person name="Sperschneider J."/>
            <person name="Schwessinger B."/>
            <person name="Raley C."/>
            <person name="Palmer J.M."/>
            <person name="Garnica D."/>
            <person name="Upadhyaya N."/>
            <person name="Rathjen J."/>
            <person name="Taylor J.M."/>
            <person name="Park R.F."/>
            <person name="Dodds P.N."/>
            <person name="Hirsch C.D."/>
            <person name="Kianian S.F."/>
            <person name="Figueroa M."/>
        </authorList>
    </citation>
    <scope>NUCLEOTIDE SEQUENCE [LARGE SCALE GENOMIC DNA]</scope>
    <source>
        <strain evidence="1">12SD80</strain>
    </source>
</reference>
<sequence length="78" mass="8416">MPNSPKCVKMVLLKLYPGQALFLAEQLGNSSLETSGHPCQMWAPAAMVKNPMNAKAFVAPPAWQETQCLVHISPAHSA</sequence>
<evidence type="ECO:0000313" key="1">
    <source>
        <dbReference type="EMBL" id="PLW23442.1"/>
    </source>
</evidence>
<gene>
    <name evidence="1" type="ORF">PCASD_12742</name>
</gene>
<evidence type="ECO:0000313" key="2">
    <source>
        <dbReference type="Proteomes" id="UP000235392"/>
    </source>
</evidence>
<accession>A0A2N5TD83</accession>
<dbReference type="AlphaFoldDB" id="A0A2N5TD83"/>